<dbReference type="RefSeq" id="WP_194539758.1">
    <property type="nucleotide sequence ID" value="NZ_JACEFB010000022.1"/>
</dbReference>
<sequence>MVSGIPSKPCRLASVLLLGLLLVAGCSRDSGVAEGRTKPRGRILENGLPIKIDTTNLPPGDPGLQVTFIKIGGVDAGTEYEARITDAATGSFDLIGADGKGIPPGKYRVAVTVAPFGSEDQLKGKYSREKSKIEIEVKPGEDVVIDLAQYK</sequence>
<proteinExistence type="predicted"/>
<dbReference type="EMBL" id="JACEFB010000022">
    <property type="protein sequence ID" value="MBA2227894.1"/>
    <property type="molecule type" value="Genomic_DNA"/>
</dbReference>
<name>A0A7V8VH11_9BACT</name>
<gene>
    <name evidence="2" type="ORF">H0921_17175</name>
</gene>
<keyword evidence="1" id="KW-0732">Signal</keyword>
<dbReference type="AlphaFoldDB" id="A0A7V8VH11"/>
<keyword evidence="3" id="KW-1185">Reference proteome</keyword>
<feature type="signal peptide" evidence="1">
    <location>
        <begin position="1"/>
        <end position="29"/>
    </location>
</feature>
<evidence type="ECO:0000313" key="2">
    <source>
        <dbReference type="EMBL" id="MBA2227894.1"/>
    </source>
</evidence>
<evidence type="ECO:0000256" key="1">
    <source>
        <dbReference type="SAM" id="SignalP"/>
    </source>
</evidence>
<protein>
    <recommendedName>
        <fullName evidence="4">Carboxypeptidase regulatory-like domain-containing protein</fullName>
    </recommendedName>
</protein>
<organism evidence="2 3">
    <name type="scientific">Thermogemmata fonticola</name>
    <dbReference type="NCBI Taxonomy" id="2755323"/>
    <lineage>
        <taxon>Bacteria</taxon>
        <taxon>Pseudomonadati</taxon>
        <taxon>Planctomycetota</taxon>
        <taxon>Planctomycetia</taxon>
        <taxon>Gemmatales</taxon>
        <taxon>Gemmataceae</taxon>
        <taxon>Thermogemmata</taxon>
    </lineage>
</organism>
<dbReference type="Proteomes" id="UP000542342">
    <property type="component" value="Unassembled WGS sequence"/>
</dbReference>
<comment type="caution">
    <text evidence="2">The sequence shown here is derived from an EMBL/GenBank/DDBJ whole genome shotgun (WGS) entry which is preliminary data.</text>
</comment>
<feature type="chain" id="PRO_5031380712" description="Carboxypeptidase regulatory-like domain-containing protein" evidence="1">
    <location>
        <begin position="30"/>
        <end position="151"/>
    </location>
</feature>
<evidence type="ECO:0008006" key="4">
    <source>
        <dbReference type="Google" id="ProtNLM"/>
    </source>
</evidence>
<reference evidence="2 3" key="1">
    <citation type="submission" date="2020-07" db="EMBL/GenBank/DDBJ databases">
        <title>Thermogemmata thermophila gen. nov., sp. nov., a novel moderate thermophilic planctomycete from a Kamchatka hot spring.</title>
        <authorList>
            <person name="Elcheninov A.G."/>
            <person name="Podosokorskaya O.A."/>
            <person name="Kovaleva O.L."/>
            <person name="Novikov A."/>
            <person name="Bonch-Osmolovskaya E.A."/>
            <person name="Toshchakov S.V."/>
            <person name="Kublanov I.V."/>
        </authorList>
    </citation>
    <scope>NUCLEOTIDE SEQUENCE [LARGE SCALE GENOMIC DNA]</scope>
    <source>
        <strain evidence="2 3">2918</strain>
    </source>
</reference>
<accession>A0A7V8VH11</accession>
<evidence type="ECO:0000313" key="3">
    <source>
        <dbReference type="Proteomes" id="UP000542342"/>
    </source>
</evidence>